<dbReference type="InterPro" id="IPR002516">
    <property type="entry name" value="Glyco_trans_11"/>
</dbReference>
<sequence length="358" mass="39530">MRASAPIVASTAAATASLPTAPAKALLTTNIVGGMGNQLFLIANLLATARRTGIPAYVEAAPFSSSSGAPRPTYWGSLFRNLDRHGVQMRTSSPPLPPLPLVPVPEVRPVQKMRLDAQRTCVYNMIGFFQSEAFFDDHPIMPSVIPPELRTYARDHLTTYYDGGRCHTVAMHVRRGDYTDYADIFEQLDVVEYYDAAVRQLLGGLLLRSPSPQQQQQQQQPLLDSALKSTAGTQPLPPLHLLVFCDEERFGRTVVGYFRTKYTGAVMASLVCAETEASVGSANSAVSSLSESMMPRDVLELLMMSQCNDVVMANSTYSWWGAYLNHTPLRRVIAPSRWFVKEPYPASNHLYCPGWILI</sequence>
<keyword evidence="1" id="KW-0328">Glycosyltransferase</keyword>
<evidence type="ECO:0000313" key="3">
    <source>
        <dbReference type="EMBL" id="KAG5487360.1"/>
    </source>
</evidence>
<dbReference type="Proteomes" id="UP000674179">
    <property type="component" value="Chromosome 1"/>
</dbReference>
<accession>A0A836I2W2</accession>
<dbReference type="PANTHER" id="PTHR11927:SF9">
    <property type="entry name" value="L-FUCOSYLTRANSFERASE"/>
    <property type="match status" value="1"/>
</dbReference>
<reference evidence="3 4" key="1">
    <citation type="submission" date="2021-02" db="EMBL/GenBank/DDBJ databases">
        <title>Leishmania (Mundinia) enrietti genome sequencing and assembly.</title>
        <authorList>
            <person name="Almutairi H."/>
            <person name="Gatherer D."/>
        </authorList>
    </citation>
    <scope>NUCLEOTIDE SEQUENCE [LARGE SCALE GENOMIC DNA]</scope>
    <source>
        <strain evidence="3">CUR178</strain>
    </source>
</reference>
<dbReference type="KEGG" id="lenr:94175583"/>
<name>A0A836I2W2_LEIEN</name>
<protein>
    <recommendedName>
        <fullName evidence="5">Glycosyl transferase family 11</fullName>
    </recommendedName>
</protein>
<dbReference type="AlphaFoldDB" id="A0A836I2W2"/>
<comment type="caution">
    <text evidence="3">The sequence shown here is derived from an EMBL/GenBank/DDBJ whole genome shotgun (WGS) entry which is preliminary data.</text>
</comment>
<dbReference type="RefSeq" id="XP_067696176.1">
    <property type="nucleotide sequence ID" value="XM_067840073.1"/>
</dbReference>
<dbReference type="PANTHER" id="PTHR11927">
    <property type="entry name" value="GALACTOSIDE 2-L-FUCOSYLTRANSFERASE"/>
    <property type="match status" value="1"/>
</dbReference>
<dbReference type="GO" id="GO:0005975">
    <property type="term" value="P:carbohydrate metabolic process"/>
    <property type="evidence" value="ECO:0007669"/>
    <property type="project" value="InterPro"/>
</dbReference>
<dbReference type="EMBL" id="JAFHKP010000001">
    <property type="protein sequence ID" value="KAG5487360.1"/>
    <property type="molecule type" value="Genomic_DNA"/>
</dbReference>
<keyword evidence="2" id="KW-0808">Transferase</keyword>
<dbReference type="GO" id="GO:0008107">
    <property type="term" value="F:galactoside 2-alpha-L-fucosyltransferase activity"/>
    <property type="evidence" value="ECO:0007669"/>
    <property type="project" value="InterPro"/>
</dbReference>
<dbReference type="Gene3D" id="3.40.50.11350">
    <property type="match status" value="1"/>
</dbReference>
<dbReference type="OrthoDB" id="3226at2759"/>
<dbReference type="GeneID" id="94175583"/>
<dbReference type="GO" id="GO:0016020">
    <property type="term" value="C:membrane"/>
    <property type="evidence" value="ECO:0007669"/>
    <property type="project" value="InterPro"/>
</dbReference>
<keyword evidence="4" id="KW-1185">Reference proteome</keyword>
<evidence type="ECO:0008006" key="5">
    <source>
        <dbReference type="Google" id="ProtNLM"/>
    </source>
</evidence>
<evidence type="ECO:0000256" key="1">
    <source>
        <dbReference type="ARBA" id="ARBA00022676"/>
    </source>
</evidence>
<evidence type="ECO:0000313" key="4">
    <source>
        <dbReference type="Proteomes" id="UP000674179"/>
    </source>
</evidence>
<proteinExistence type="predicted"/>
<dbReference type="Pfam" id="PF01531">
    <property type="entry name" value="Glyco_transf_11"/>
    <property type="match status" value="1"/>
</dbReference>
<gene>
    <name evidence="3" type="ORF">CUR178_08446</name>
</gene>
<evidence type="ECO:0000256" key="2">
    <source>
        <dbReference type="ARBA" id="ARBA00022679"/>
    </source>
</evidence>
<organism evidence="3 4">
    <name type="scientific">Leishmania enriettii</name>
    <dbReference type="NCBI Taxonomy" id="5663"/>
    <lineage>
        <taxon>Eukaryota</taxon>
        <taxon>Discoba</taxon>
        <taxon>Euglenozoa</taxon>
        <taxon>Kinetoplastea</taxon>
        <taxon>Metakinetoplastina</taxon>
        <taxon>Trypanosomatida</taxon>
        <taxon>Trypanosomatidae</taxon>
        <taxon>Leishmaniinae</taxon>
        <taxon>Leishmania</taxon>
    </lineage>
</organism>